<evidence type="ECO:0000256" key="2">
    <source>
        <dbReference type="SAM" id="Phobius"/>
    </source>
</evidence>
<evidence type="ECO:0000313" key="4">
    <source>
        <dbReference type="Proteomes" id="UP000318571"/>
    </source>
</evidence>
<evidence type="ECO:0000256" key="1">
    <source>
        <dbReference type="SAM" id="MobiDB-lite"/>
    </source>
</evidence>
<comment type="caution">
    <text evidence="3">The sequence shown here is derived from an EMBL/GenBank/DDBJ whole genome shotgun (WGS) entry which is preliminary data.</text>
</comment>
<dbReference type="AlphaFoldDB" id="A0A553PNU6"/>
<feature type="transmembrane region" description="Helical" evidence="2">
    <location>
        <begin position="96"/>
        <end position="115"/>
    </location>
</feature>
<evidence type="ECO:0000313" key="3">
    <source>
        <dbReference type="EMBL" id="TRY79340.1"/>
    </source>
</evidence>
<keyword evidence="2" id="KW-0472">Membrane</keyword>
<proteinExistence type="predicted"/>
<accession>A0A553PNU6</accession>
<protein>
    <submittedName>
        <fullName evidence="3">Uncharacterized protein</fullName>
    </submittedName>
</protein>
<organism evidence="3 4">
    <name type="scientific">Tigriopus californicus</name>
    <name type="common">Marine copepod</name>
    <dbReference type="NCBI Taxonomy" id="6832"/>
    <lineage>
        <taxon>Eukaryota</taxon>
        <taxon>Metazoa</taxon>
        <taxon>Ecdysozoa</taxon>
        <taxon>Arthropoda</taxon>
        <taxon>Crustacea</taxon>
        <taxon>Multicrustacea</taxon>
        <taxon>Hexanauplia</taxon>
        <taxon>Copepoda</taxon>
        <taxon>Harpacticoida</taxon>
        <taxon>Harpacticidae</taxon>
        <taxon>Tigriopus</taxon>
    </lineage>
</organism>
<keyword evidence="2" id="KW-0812">Transmembrane</keyword>
<dbReference type="EMBL" id="VCGU01000002">
    <property type="protein sequence ID" value="TRY79340.1"/>
    <property type="molecule type" value="Genomic_DNA"/>
</dbReference>
<sequence>MFLKRPRRAKWCSTPCARLFNSSSKQAASFRTNLKINQHQSGIGHVSMLNHGKEQGGKEQHDRELYDKGQEWDGKVQDGKEQEQDGGRSRVVRGGFTIAIILDISQITSVVIGGVGHSLGATIGKKDTVLTLGTMTIAVLIGLEIGATVIVMDSIPIVVVSGSIMV</sequence>
<feature type="region of interest" description="Disordered" evidence="1">
    <location>
        <begin position="47"/>
        <end position="88"/>
    </location>
</feature>
<gene>
    <name evidence="3" type="ORF">TCAL_16048</name>
</gene>
<feature type="transmembrane region" description="Helical" evidence="2">
    <location>
        <begin position="135"/>
        <end position="160"/>
    </location>
</feature>
<keyword evidence="4" id="KW-1185">Reference proteome</keyword>
<dbReference type="Proteomes" id="UP000318571">
    <property type="component" value="Chromosome 6"/>
</dbReference>
<keyword evidence="2" id="KW-1133">Transmembrane helix</keyword>
<reference evidence="3 4" key="1">
    <citation type="journal article" date="2018" name="Nat. Ecol. Evol.">
        <title>Genomic signatures of mitonuclear coevolution across populations of Tigriopus californicus.</title>
        <authorList>
            <person name="Barreto F.S."/>
            <person name="Watson E.T."/>
            <person name="Lima T.G."/>
            <person name="Willett C.S."/>
            <person name="Edmands S."/>
            <person name="Li W."/>
            <person name="Burton R.S."/>
        </authorList>
    </citation>
    <scope>NUCLEOTIDE SEQUENCE [LARGE SCALE GENOMIC DNA]</scope>
    <source>
        <strain evidence="3 4">San Diego</strain>
    </source>
</reference>
<name>A0A553PNU6_TIGCA</name>
<feature type="compositionally biased region" description="Basic and acidic residues" evidence="1">
    <location>
        <begin position="51"/>
        <end position="88"/>
    </location>
</feature>